<dbReference type="Pfam" id="PF13848">
    <property type="entry name" value="Thioredoxin_6"/>
    <property type="match status" value="1"/>
</dbReference>
<evidence type="ECO:0000256" key="1">
    <source>
        <dbReference type="ARBA" id="ARBA00001182"/>
    </source>
</evidence>
<comment type="catalytic activity">
    <reaction evidence="1">
        <text>Catalyzes the rearrangement of -S-S- bonds in proteins.</text>
        <dbReference type="EC" id="5.3.4.1"/>
    </reaction>
</comment>
<feature type="transmembrane region" description="Helical" evidence="9">
    <location>
        <begin position="435"/>
        <end position="456"/>
    </location>
</feature>
<protein>
    <recommendedName>
        <fullName evidence="4">protein disulfide-isomerase</fullName>
        <ecNumber evidence="4">5.3.4.1</ecNumber>
    </recommendedName>
</protein>
<dbReference type="Proteomes" id="UP000023152">
    <property type="component" value="Unassembled WGS sequence"/>
</dbReference>
<comment type="caution">
    <text evidence="10">The sequence shown here is derived from an EMBL/GenBank/DDBJ whole genome shotgun (WGS) entry which is preliminary data.</text>
</comment>
<dbReference type="GO" id="GO:0005788">
    <property type="term" value="C:endoplasmic reticulum lumen"/>
    <property type="evidence" value="ECO:0007669"/>
    <property type="project" value="UniProtKB-SubCell"/>
</dbReference>
<sequence>MYIYVYVFISLSSNVYAFFFYFLFFLLKKKKKIHKVKLFRKMEAIAKALPRKKVFQRTSWQKQKQKQTNKQTNKRYEENELPMIALFDCGNTNDEHAEQICKQLLPGGTPNILIYRRMSKPRLLPKEYRSDNQIVGYLHGLMQPPVTFLEERSQCEDFVTDDRYLNVLFFGTDDTSVFESVADSLRDFARFARTKNPSNAEAFFASVPSILAWRTFGENPIAFGGNLSDAQAIHTFVLNQYLPALGEFNEHTQQQYIKRGLPVVWIAFDSNDDATARLLLTAEGIAGQYLGALSFVKLDVFEQPKIAENFELIPKKEEKAEGEDDSSTEENSKKLPQVLIMNQLAQLKQPINLDDIEGSINNVVNQYFQGYFLKKKKKKKIFRGDVQSELEGVEDDTDDDDEADGSSETAVEDDDDDDEDGSSFNNNKTERDKHLSFFFCFVCLNNIVAFFASAYAPDFTDTIFFSLTIFNLQTIFLFKD</sequence>
<feature type="transmembrane region" description="Helical" evidence="9">
    <location>
        <begin position="6"/>
        <end position="27"/>
    </location>
</feature>
<evidence type="ECO:0000256" key="9">
    <source>
        <dbReference type="SAM" id="Phobius"/>
    </source>
</evidence>
<dbReference type="EMBL" id="ASPP01023517">
    <property type="protein sequence ID" value="ETO10341.1"/>
    <property type="molecule type" value="Genomic_DNA"/>
</dbReference>
<keyword evidence="7" id="KW-0676">Redox-active center</keyword>
<dbReference type="PANTHER" id="PTHR18929:SF132">
    <property type="entry name" value="PROTEIN DISULFIDE-ISOMERASE A3"/>
    <property type="match status" value="1"/>
</dbReference>
<reference evidence="10 11" key="1">
    <citation type="journal article" date="2013" name="Curr. Biol.">
        <title>The Genome of the Foraminiferan Reticulomyxa filosa.</title>
        <authorList>
            <person name="Glockner G."/>
            <person name="Hulsmann N."/>
            <person name="Schleicher M."/>
            <person name="Noegel A.A."/>
            <person name="Eichinger L."/>
            <person name="Gallinger C."/>
            <person name="Pawlowski J."/>
            <person name="Sierra R."/>
            <person name="Euteneuer U."/>
            <person name="Pillet L."/>
            <person name="Moustafa A."/>
            <person name="Platzer M."/>
            <person name="Groth M."/>
            <person name="Szafranski K."/>
            <person name="Schliwa M."/>
        </authorList>
    </citation>
    <scope>NUCLEOTIDE SEQUENCE [LARGE SCALE GENOMIC DNA]</scope>
</reference>
<dbReference type="GO" id="GO:0003756">
    <property type="term" value="F:protein disulfide isomerase activity"/>
    <property type="evidence" value="ECO:0007669"/>
    <property type="project" value="UniProtKB-EC"/>
</dbReference>
<proteinExistence type="inferred from homology"/>
<evidence type="ECO:0000256" key="3">
    <source>
        <dbReference type="ARBA" id="ARBA00006347"/>
    </source>
</evidence>
<accession>X6M9N0</accession>
<feature type="region of interest" description="Disordered" evidence="8">
    <location>
        <begin position="391"/>
        <end position="426"/>
    </location>
</feature>
<gene>
    <name evidence="10" type="ORF">RFI_27038</name>
</gene>
<dbReference type="GO" id="GO:0006457">
    <property type="term" value="P:protein folding"/>
    <property type="evidence" value="ECO:0007669"/>
    <property type="project" value="TreeGrafter"/>
</dbReference>
<organism evidence="10 11">
    <name type="scientific">Reticulomyxa filosa</name>
    <dbReference type="NCBI Taxonomy" id="46433"/>
    <lineage>
        <taxon>Eukaryota</taxon>
        <taxon>Sar</taxon>
        <taxon>Rhizaria</taxon>
        <taxon>Retaria</taxon>
        <taxon>Foraminifera</taxon>
        <taxon>Monothalamids</taxon>
        <taxon>Reticulomyxidae</taxon>
        <taxon>Reticulomyxa</taxon>
    </lineage>
</organism>
<keyword evidence="9" id="KW-1133">Transmembrane helix</keyword>
<dbReference type="OrthoDB" id="427280at2759"/>
<dbReference type="InterPro" id="IPR036249">
    <property type="entry name" value="Thioredoxin-like_sf"/>
</dbReference>
<keyword evidence="6" id="KW-0413">Isomerase</keyword>
<evidence type="ECO:0000256" key="6">
    <source>
        <dbReference type="ARBA" id="ARBA00023235"/>
    </source>
</evidence>
<feature type="compositionally biased region" description="Acidic residues" evidence="8">
    <location>
        <begin position="391"/>
        <end position="421"/>
    </location>
</feature>
<evidence type="ECO:0000256" key="8">
    <source>
        <dbReference type="SAM" id="MobiDB-lite"/>
    </source>
</evidence>
<dbReference type="CDD" id="cd02981">
    <property type="entry name" value="PDI_b_family"/>
    <property type="match status" value="1"/>
</dbReference>
<name>X6M9N0_RETFI</name>
<keyword evidence="11" id="KW-1185">Reference proteome</keyword>
<evidence type="ECO:0000313" key="11">
    <source>
        <dbReference type="Proteomes" id="UP000023152"/>
    </source>
</evidence>
<evidence type="ECO:0000313" key="10">
    <source>
        <dbReference type="EMBL" id="ETO10341.1"/>
    </source>
</evidence>
<dbReference type="AlphaFoldDB" id="X6M9N0"/>
<evidence type="ECO:0000256" key="2">
    <source>
        <dbReference type="ARBA" id="ARBA00004319"/>
    </source>
</evidence>
<dbReference type="EC" id="5.3.4.1" evidence="4"/>
<comment type="subcellular location">
    <subcellularLocation>
        <location evidence="2">Endoplasmic reticulum lumen</location>
    </subcellularLocation>
</comment>
<keyword evidence="9" id="KW-0812">Transmembrane</keyword>
<dbReference type="GO" id="GO:0034976">
    <property type="term" value="P:response to endoplasmic reticulum stress"/>
    <property type="evidence" value="ECO:0007669"/>
    <property type="project" value="TreeGrafter"/>
</dbReference>
<evidence type="ECO:0000256" key="7">
    <source>
        <dbReference type="ARBA" id="ARBA00023284"/>
    </source>
</evidence>
<evidence type="ECO:0000256" key="4">
    <source>
        <dbReference type="ARBA" id="ARBA00012723"/>
    </source>
</evidence>
<feature type="region of interest" description="Disordered" evidence="8">
    <location>
        <begin position="316"/>
        <end position="335"/>
    </location>
</feature>
<dbReference type="SUPFAM" id="SSF52833">
    <property type="entry name" value="Thioredoxin-like"/>
    <property type="match status" value="1"/>
</dbReference>
<dbReference type="Gene3D" id="3.40.30.10">
    <property type="entry name" value="Glutaredoxin"/>
    <property type="match status" value="2"/>
</dbReference>
<dbReference type="PANTHER" id="PTHR18929">
    <property type="entry name" value="PROTEIN DISULFIDE ISOMERASE"/>
    <property type="match status" value="1"/>
</dbReference>
<evidence type="ECO:0000256" key="5">
    <source>
        <dbReference type="ARBA" id="ARBA00022824"/>
    </source>
</evidence>
<keyword evidence="5" id="KW-0256">Endoplasmic reticulum</keyword>
<comment type="similarity">
    <text evidence="3">Belongs to the protein disulfide isomerase family.</text>
</comment>
<keyword evidence="9" id="KW-0472">Membrane</keyword>